<name>A0ABY6F3E6_9GAMM</name>
<evidence type="ECO:0000256" key="1">
    <source>
        <dbReference type="SAM" id="MobiDB-lite"/>
    </source>
</evidence>
<dbReference type="EMBL" id="CP089977">
    <property type="protein sequence ID" value="UXZ04602.1"/>
    <property type="molecule type" value="Genomic_DNA"/>
</dbReference>
<dbReference type="PROSITE" id="PS51257">
    <property type="entry name" value="PROKAR_LIPOPROTEIN"/>
    <property type="match status" value="1"/>
</dbReference>
<feature type="region of interest" description="Disordered" evidence="1">
    <location>
        <begin position="75"/>
        <end position="94"/>
    </location>
</feature>
<gene>
    <name evidence="3" type="ORF">LU297_08490</name>
</gene>
<dbReference type="RefSeq" id="WP_263076091.1">
    <property type="nucleotide sequence ID" value="NZ_CP089977.1"/>
</dbReference>
<reference evidence="3" key="1">
    <citation type="submission" date="2021-12" db="EMBL/GenBank/DDBJ databases">
        <title>taxonomy of Moraxella sp. ZY201224.</title>
        <authorList>
            <person name="Li F."/>
        </authorList>
    </citation>
    <scope>NUCLEOTIDE SEQUENCE</scope>
    <source>
        <strain evidence="3">ZY201224</strain>
    </source>
</reference>
<protein>
    <submittedName>
        <fullName evidence="3">SH3 domain-containing protein</fullName>
    </submittedName>
</protein>
<dbReference type="Proteomes" id="UP001063782">
    <property type="component" value="Chromosome"/>
</dbReference>
<sequence length="202" mass="22097">MKYIVTLLSAGLALTLTACDGDIAKSVAREVLKDELNKPEQTTTQQPTQQVLQPVNGQEQTVQLQPVQPVQPVVQQPEQAAPVSAAPSPQPVGVAPATQPMQTAQPVPRQTAKPVRQTAVQYEEYPVNLPATVITRYGGNVIVRNSPSRRGRQLGYLYTSEDIWVIAQTNKCETIQGIHNCWVRVRDSVGLTGYSFGGYLDY</sequence>
<keyword evidence="4" id="KW-1185">Reference proteome</keyword>
<proteinExistence type="predicted"/>
<evidence type="ECO:0000313" key="4">
    <source>
        <dbReference type="Proteomes" id="UP001063782"/>
    </source>
</evidence>
<keyword evidence="2" id="KW-0732">Signal</keyword>
<accession>A0ABY6F3E6</accession>
<feature type="chain" id="PRO_5046211299" evidence="2">
    <location>
        <begin position="19"/>
        <end position="202"/>
    </location>
</feature>
<feature type="signal peptide" evidence="2">
    <location>
        <begin position="1"/>
        <end position="18"/>
    </location>
</feature>
<evidence type="ECO:0000313" key="3">
    <source>
        <dbReference type="EMBL" id="UXZ04602.1"/>
    </source>
</evidence>
<evidence type="ECO:0000256" key="2">
    <source>
        <dbReference type="SAM" id="SignalP"/>
    </source>
</evidence>
<organism evidence="3 4">
    <name type="scientific">Moraxella nasicaprae</name>
    <dbReference type="NCBI Taxonomy" id="2904122"/>
    <lineage>
        <taxon>Bacteria</taxon>
        <taxon>Pseudomonadati</taxon>
        <taxon>Pseudomonadota</taxon>
        <taxon>Gammaproteobacteria</taxon>
        <taxon>Moraxellales</taxon>
        <taxon>Moraxellaceae</taxon>
        <taxon>Moraxella</taxon>
    </lineage>
</organism>